<dbReference type="InterPro" id="IPR052704">
    <property type="entry name" value="ECF_Sigma-70_Domain"/>
</dbReference>
<proteinExistence type="predicted"/>
<dbReference type="EMBL" id="SOMN01000031">
    <property type="protein sequence ID" value="TFE23793.1"/>
    <property type="molecule type" value="Genomic_DNA"/>
</dbReference>
<gene>
    <name evidence="2" type="ORF">E2980_18295</name>
</gene>
<evidence type="ECO:0000313" key="2">
    <source>
        <dbReference type="EMBL" id="TFE23793.1"/>
    </source>
</evidence>
<protein>
    <submittedName>
        <fullName evidence="2">RNA polymerase</fullName>
    </submittedName>
</protein>
<dbReference type="SUPFAM" id="SSF88946">
    <property type="entry name" value="Sigma2 domain of RNA polymerase sigma factors"/>
    <property type="match status" value="1"/>
</dbReference>
<reference evidence="2 3" key="1">
    <citation type="submission" date="2019-03" db="EMBL/GenBank/DDBJ databases">
        <title>Cohnella endophytica sp. nov., a novel endophytic bacterium isolated from bark of Sonneratia apetala.</title>
        <authorList>
            <person name="Tuo L."/>
        </authorList>
    </citation>
    <scope>NUCLEOTIDE SEQUENCE [LARGE SCALE GENOMIC DNA]</scope>
    <source>
        <strain evidence="2 3">CCTCC AB 208254</strain>
    </source>
</reference>
<dbReference type="InterPro" id="IPR013325">
    <property type="entry name" value="RNA_pol_sigma_r2"/>
</dbReference>
<organism evidence="2 3">
    <name type="scientific">Cohnella luojiensis</name>
    <dbReference type="NCBI Taxonomy" id="652876"/>
    <lineage>
        <taxon>Bacteria</taxon>
        <taxon>Bacillati</taxon>
        <taxon>Bacillota</taxon>
        <taxon>Bacilli</taxon>
        <taxon>Bacillales</taxon>
        <taxon>Paenibacillaceae</taxon>
        <taxon>Cohnella</taxon>
    </lineage>
</organism>
<feature type="domain" description="RNA polymerase sigma-70 region 2" evidence="1">
    <location>
        <begin position="7"/>
        <end position="69"/>
    </location>
</feature>
<keyword evidence="3" id="KW-1185">Reference proteome</keyword>
<evidence type="ECO:0000313" key="3">
    <source>
        <dbReference type="Proteomes" id="UP000297900"/>
    </source>
</evidence>
<dbReference type="AlphaFoldDB" id="A0A4Y8LSQ4"/>
<name>A0A4Y8LSQ4_9BACL</name>
<accession>A0A4Y8LSQ4</accession>
<dbReference type="GO" id="GO:0016987">
    <property type="term" value="F:sigma factor activity"/>
    <property type="evidence" value="ECO:0007669"/>
    <property type="project" value="TreeGrafter"/>
</dbReference>
<dbReference type="Gene3D" id="1.10.1740.10">
    <property type="match status" value="1"/>
</dbReference>
<dbReference type="PANTHER" id="PTHR30173:SF36">
    <property type="entry name" value="ECF RNA POLYMERASE SIGMA FACTOR SIGJ"/>
    <property type="match status" value="1"/>
</dbReference>
<comment type="caution">
    <text evidence="2">The sequence shown here is derived from an EMBL/GenBank/DDBJ whole genome shotgun (WGS) entry which is preliminary data.</text>
</comment>
<dbReference type="Pfam" id="PF04542">
    <property type="entry name" value="Sigma70_r2"/>
    <property type="match status" value="1"/>
</dbReference>
<dbReference type="PANTHER" id="PTHR30173">
    <property type="entry name" value="SIGMA 19 FACTOR"/>
    <property type="match status" value="1"/>
</dbReference>
<dbReference type="InterPro" id="IPR007627">
    <property type="entry name" value="RNA_pol_sigma70_r2"/>
</dbReference>
<dbReference type="OrthoDB" id="3211555at2"/>
<dbReference type="GO" id="GO:0006352">
    <property type="term" value="P:DNA-templated transcription initiation"/>
    <property type="evidence" value="ECO:0007669"/>
    <property type="project" value="InterPro"/>
</dbReference>
<dbReference type="Proteomes" id="UP000297900">
    <property type="component" value="Unassembled WGS sequence"/>
</dbReference>
<evidence type="ECO:0000259" key="1">
    <source>
        <dbReference type="Pfam" id="PF04542"/>
    </source>
</evidence>
<sequence>MFDVEQLYREYKPLLTSIAYRMLGSLSKAEDAVQDVFAAVSKWDGSDISHPKAYLVKMLANRVINMMKAAPRNRESYPGQWLPEPVIELGSEDAPLERVFSGIADKGSLTGKSLRVWISGQRGLLLVRENRPPIAFAFEPDDDLGAIRAVYLVSNPEKLTRITY</sequence>